<dbReference type="PANTHER" id="PTHR23426:SF67">
    <property type="entry name" value="2FE-2S FERREDOXIN-TYPE DOMAIN-CONTAINING PROTEIN"/>
    <property type="match status" value="1"/>
</dbReference>
<dbReference type="SUPFAM" id="SSF54292">
    <property type="entry name" value="2Fe-2S ferredoxin-like"/>
    <property type="match status" value="1"/>
</dbReference>
<evidence type="ECO:0000259" key="5">
    <source>
        <dbReference type="PROSITE" id="PS51085"/>
    </source>
</evidence>
<name>A0A7S2KIH5_9STRA</name>
<dbReference type="GO" id="GO:0046872">
    <property type="term" value="F:metal ion binding"/>
    <property type="evidence" value="ECO:0007669"/>
    <property type="project" value="UniProtKB-KW"/>
</dbReference>
<evidence type="ECO:0000256" key="1">
    <source>
        <dbReference type="ARBA" id="ARBA00022714"/>
    </source>
</evidence>
<accession>A0A7S2KIH5</accession>
<dbReference type="EMBL" id="HBGY01014283">
    <property type="protein sequence ID" value="CAD9576978.1"/>
    <property type="molecule type" value="Transcribed_RNA"/>
</dbReference>
<organism evidence="6">
    <name type="scientific">Leptocylindrus danicus</name>
    <dbReference type="NCBI Taxonomy" id="163516"/>
    <lineage>
        <taxon>Eukaryota</taxon>
        <taxon>Sar</taxon>
        <taxon>Stramenopiles</taxon>
        <taxon>Ochrophyta</taxon>
        <taxon>Bacillariophyta</taxon>
        <taxon>Coscinodiscophyceae</taxon>
        <taxon>Chaetocerotophycidae</taxon>
        <taxon>Leptocylindrales</taxon>
        <taxon>Leptocylindraceae</taxon>
        <taxon>Leptocylindrus</taxon>
    </lineage>
</organism>
<dbReference type="Gene3D" id="3.10.20.30">
    <property type="match status" value="1"/>
</dbReference>
<evidence type="ECO:0000256" key="2">
    <source>
        <dbReference type="ARBA" id="ARBA00022723"/>
    </source>
</evidence>
<keyword evidence="4" id="KW-0411">Iron-sulfur</keyword>
<evidence type="ECO:0000256" key="4">
    <source>
        <dbReference type="ARBA" id="ARBA00023014"/>
    </source>
</evidence>
<dbReference type="InterPro" id="IPR036010">
    <property type="entry name" value="2Fe-2S_ferredoxin-like_sf"/>
</dbReference>
<dbReference type="PROSITE" id="PS51085">
    <property type="entry name" value="2FE2S_FER_2"/>
    <property type="match status" value="1"/>
</dbReference>
<dbReference type="AlphaFoldDB" id="A0A7S2KIH5"/>
<protein>
    <recommendedName>
        <fullName evidence="5">2Fe-2S ferredoxin-type domain-containing protein</fullName>
    </recommendedName>
</protein>
<feature type="domain" description="2Fe-2S ferredoxin-type" evidence="5">
    <location>
        <begin position="75"/>
        <end position="183"/>
    </location>
</feature>
<proteinExistence type="predicted"/>
<evidence type="ECO:0000313" key="6">
    <source>
        <dbReference type="EMBL" id="CAD9576978.1"/>
    </source>
</evidence>
<dbReference type="InterPro" id="IPR001041">
    <property type="entry name" value="2Fe-2S_ferredoxin-type"/>
</dbReference>
<dbReference type="GO" id="GO:0051537">
    <property type="term" value="F:2 iron, 2 sulfur cluster binding"/>
    <property type="evidence" value="ECO:0007669"/>
    <property type="project" value="UniProtKB-KW"/>
</dbReference>
<gene>
    <name evidence="6" type="ORF">LDAN0321_LOCUS9242</name>
</gene>
<dbReference type="PRINTS" id="PR00355">
    <property type="entry name" value="ADRENODOXIN"/>
</dbReference>
<dbReference type="InterPro" id="IPR001055">
    <property type="entry name" value="Adrenodoxin-like"/>
</dbReference>
<keyword evidence="3" id="KW-0408">Iron</keyword>
<dbReference type="GO" id="GO:0005739">
    <property type="term" value="C:mitochondrion"/>
    <property type="evidence" value="ECO:0007669"/>
    <property type="project" value="TreeGrafter"/>
</dbReference>
<dbReference type="CDD" id="cd00207">
    <property type="entry name" value="fer2"/>
    <property type="match status" value="1"/>
</dbReference>
<evidence type="ECO:0000256" key="3">
    <source>
        <dbReference type="ARBA" id="ARBA00023004"/>
    </source>
</evidence>
<keyword evidence="1" id="KW-0001">2Fe-2S</keyword>
<dbReference type="GO" id="GO:0009055">
    <property type="term" value="F:electron transfer activity"/>
    <property type="evidence" value="ECO:0007669"/>
    <property type="project" value="TreeGrafter"/>
</dbReference>
<reference evidence="6" key="1">
    <citation type="submission" date="2021-01" db="EMBL/GenBank/DDBJ databases">
        <authorList>
            <person name="Corre E."/>
            <person name="Pelletier E."/>
            <person name="Niang G."/>
            <person name="Scheremetjew M."/>
            <person name="Finn R."/>
            <person name="Kale V."/>
            <person name="Holt S."/>
            <person name="Cochrane G."/>
            <person name="Meng A."/>
            <person name="Brown T."/>
            <person name="Cohen L."/>
        </authorList>
    </citation>
    <scope>NUCLEOTIDE SEQUENCE</scope>
    <source>
        <strain evidence="6">B650</strain>
    </source>
</reference>
<dbReference type="PANTHER" id="PTHR23426">
    <property type="entry name" value="FERREDOXIN/ADRENODOXIN"/>
    <property type="match status" value="1"/>
</dbReference>
<dbReference type="GO" id="GO:0140647">
    <property type="term" value="P:P450-containing electron transport chain"/>
    <property type="evidence" value="ECO:0007669"/>
    <property type="project" value="InterPro"/>
</dbReference>
<dbReference type="InterPro" id="IPR012675">
    <property type="entry name" value="Beta-grasp_dom_sf"/>
</dbReference>
<keyword evidence="2" id="KW-0479">Metal-binding</keyword>
<sequence>MVSLGYAKNESVAKGMEDALAVSFGIPREKLQQQPSSADDILSSLGEAGLKALASSVEREIAMNVEDENVFVGTVHIEVPHHNLKFDLKMKQGHNLMQLARDTSEGRELLGEYVECACGGNMSCATCHVYLDDETFRELGPPCEGEMDMLDLAFEPKETSRLGCQIVMDENVDGMTVTIPSGVNNFWS</sequence>